<organism evidence="1 2">
    <name type="scientific">Bowmanella dokdonensis</name>
    <dbReference type="NCBI Taxonomy" id="751969"/>
    <lineage>
        <taxon>Bacteria</taxon>
        <taxon>Pseudomonadati</taxon>
        <taxon>Pseudomonadota</taxon>
        <taxon>Gammaproteobacteria</taxon>
        <taxon>Alteromonadales</taxon>
        <taxon>Alteromonadaceae</taxon>
        <taxon>Bowmanella</taxon>
    </lineage>
</organism>
<name>A0A939DN18_9ALTE</name>
<protein>
    <submittedName>
        <fullName evidence="1">Uncharacterized protein</fullName>
    </submittedName>
</protein>
<dbReference type="Proteomes" id="UP000664654">
    <property type="component" value="Unassembled WGS sequence"/>
</dbReference>
<dbReference type="EMBL" id="JAFKCV010000005">
    <property type="protein sequence ID" value="MBN7825605.1"/>
    <property type="molecule type" value="Genomic_DNA"/>
</dbReference>
<reference evidence="1" key="1">
    <citation type="submission" date="2021-03" db="EMBL/GenBank/DDBJ databases">
        <title>novel species isolated from a fishpond in China.</title>
        <authorList>
            <person name="Lu H."/>
            <person name="Cai Z."/>
        </authorList>
    </citation>
    <scope>NUCLEOTIDE SEQUENCE</scope>
    <source>
        <strain evidence="1">JCM 30855</strain>
    </source>
</reference>
<proteinExistence type="predicted"/>
<gene>
    <name evidence="1" type="ORF">J0A66_10260</name>
</gene>
<evidence type="ECO:0000313" key="1">
    <source>
        <dbReference type="EMBL" id="MBN7825605.1"/>
    </source>
</evidence>
<evidence type="ECO:0000313" key="2">
    <source>
        <dbReference type="Proteomes" id="UP000664654"/>
    </source>
</evidence>
<keyword evidence="2" id="KW-1185">Reference proteome</keyword>
<accession>A0A939DN18</accession>
<dbReference type="AlphaFoldDB" id="A0A939DN18"/>
<sequence>MKLILLTSLFFIFICPSLVTAEELFSVSSKNKGISEFDYIVTEVKREKGYSVLSIPKFQERSAAASRWMMCAYNELAMLRNANMWAAIYTDDSGDKVTVVFPDSNSISDPAFDNVDLLDTQPRIMPTEALKAFCGF</sequence>
<comment type="caution">
    <text evidence="1">The sequence shown here is derived from an EMBL/GenBank/DDBJ whole genome shotgun (WGS) entry which is preliminary data.</text>
</comment>
<dbReference type="RefSeq" id="WP_206573725.1">
    <property type="nucleotide sequence ID" value="NZ_JAFKCV010000005.1"/>
</dbReference>